<sequence>MLTYETVHTARARKRRARNGSRSGARLLRFSLFLARAARADVKLNRADRTRQEVRKEMRENP</sequence>
<protein>
    <submittedName>
        <fullName evidence="2">Uncharacterized protein</fullName>
    </submittedName>
</protein>
<organism evidence="2 3">
    <name type="scientific">Xyrichtys novacula</name>
    <name type="common">Pearly razorfish</name>
    <name type="synonym">Hemipteronotus novacula</name>
    <dbReference type="NCBI Taxonomy" id="13765"/>
    <lineage>
        <taxon>Eukaryota</taxon>
        <taxon>Metazoa</taxon>
        <taxon>Chordata</taxon>
        <taxon>Craniata</taxon>
        <taxon>Vertebrata</taxon>
        <taxon>Euteleostomi</taxon>
        <taxon>Actinopterygii</taxon>
        <taxon>Neopterygii</taxon>
        <taxon>Teleostei</taxon>
        <taxon>Neoteleostei</taxon>
        <taxon>Acanthomorphata</taxon>
        <taxon>Eupercaria</taxon>
        <taxon>Labriformes</taxon>
        <taxon>Labridae</taxon>
        <taxon>Xyrichtys</taxon>
    </lineage>
</organism>
<evidence type="ECO:0000256" key="1">
    <source>
        <dbReference type="SAM" id="MobiDB-lite"/>
    </source>
</evidence>
<proteinExistence type="predicted"/>
<evidence type="ECO:0000313" key="3">
    <source>
        <dbReference type="Proteomes" id="UP001178508"/>
    </source>
</evidence>
<dbReference type="Proteomes" id="UP001178508">
    <property type="component" value="Chromosome 11"/>
</dbReference>
<name>A0AAV1G1R5_XYRNO</name>
<feature type="region of interest" description="Disordered" evidence="1">
    <location>
        <begin position="1"/>
        <end position="22"/>
    </location>
</feature>
<feature type="compositionally biased region" description="Basic residues" evidence="1">
    <location>
        <begin position="10"/>
        <end position="19"/>
    </location>
</feature>
<reference evidence="2" key="1">
    <citation type="submission" date="2023-08" db="EMBL/GenBank/DDBJ databases">
        <authorList>
            <person name="Alioto T."/>
            <person name="Alioto T."/>
            <person name="Gomez Garrido J."/>
        </authorList>
    </citation>
    <scope>NUCLEOTIDE SEQUENCE</scope>
</reference>
<feature type="non-terminal residue" evidence="2">
    <location>
        <position position="62"/>
    </location>
</feature>
<gene>
    <name evidence="2" type="ORF">XNOV1_A024097</name>
</gene>
<dbReference type="AlphaFoldDB" id="A0AAV1G1R5"/>
<keyword evidence="3" id="KW-1185">Reference proteome</keyword>
<accession>A0AAV1G1R5</accession>
<evidence type="ECO:0000313" key="2">
    <source>
        <dbReference type="EMBL" id="CAJ1067009.1"/>
    </source>
</evidence>
<dbReference type="EMBL" id="OY660874">
    <property type="protein sequence ID" value="CAJ1067009.1"/>
    <property type="molecule type" value="Genomic_DNA"/>
</dbReference>